<dbReference type="Gene3D" id="1.10.10.60">
    <property type="entry name" value="Homeodomain-like"/>
    <property type="match status" value="1"/>
</dbReference>
<dbReference type="InParanoid" id="A0A2P6NGF2"/>
<dbReference type="EMBL" id="MDYQ01000091">
    <property type="protein sequence ID" value="PRP83019.1"/>
    <property type="molecule type" value="Genomic_DNA"/>
</dbReference>
<dbReference type="Proteomes" id="UP000241769">
    <property type="component" value="Unassembled WGS sequence"/>
</dbReference>
<protein>
    <submittedName>
        <fullName evidence="2">Uncharacterized protein</fullName>
    </submittedName>
</protein>
<reference evidence="2 3" key="1">
    <citation type="journal article" date="2018" name="Genome Biol. Evol.">
        <title>Multiple Roots of Fruiting Body Formation in Amoebozoa.</title>
        <authorList>
            <person name="Hillmann F."/>
            <person name="Forbes G."/>
            <person name="Novohradska S."/>
            <person name="Ferling I."/>
            <person name="Riege K."/>
            <person name="Groth M."/>
            <person name="Westermann M."/>
            <person name="Marz M."/>
            <person name="Spaller T."/>
            <person name="Winckler T."/>
            <person name="Schaap P."/>
            <person name="Glockner G."/>
        </authorList>
    </citation>
    <scope>NUCLEOTIDE SEQUENCE [LARGE SCALE GENOMIC DNA]</scope>
    <source>
        <strain evidence="2 3">Jena</strain>
    </source>
</reference>
<keyword evidence="3" id="KW-1185">Reference proteome</keyword>
<sequence>MGNLDTEWFVKQAPKDAPYFFPNPPYVSEASPWAVHRYLKWEPNRTSWQAVSSVSASQHSSNTHNPKRPHTKMMTLLGFLMLDAANGDKLLAKEMKSFEEELADFMNPVVCDSQPSSPVGSLPYSPESSPDMSHMTLPLARSPAPHSPQLCGPTRPRRRRATERLVWTKELQCLFMDAIDALGPEGTAKNILSFMLQRGADASKLTRIRVANHLLYHNRVKSKME</sequence>
<evidence type="ECO:0000313" key="3">
    <source>
        <dbReference type="Proteomes" id="UP000241769"/>
    </source>
</evidence>
<name>A0A2P6NGF2_9EUKA</name>
<comment type="caution">
    <text evidence="2">The sequence shown here is derived from an EMBL/GenBank/DDBJ whole genome shotgun (WGS) entry which is preliminary data.</text>
</comment>
<proteinExistence type="predicted"/>
<dbReference type="AlphaFoldDB" id="A0A2P6NGF2"/>
<evidence type="ECO:0000256" key="1">
    <source>
        <dbReference type="SAM" id="MobiDB-lite"/>
    </source>
</evidence>
<feature type="region of interest" description="Disordered" evidence="1">
    <location>
        <begin position="114"/>
        <end position="133"/>
    </location>
</feature>
<organism evidence="2 3">
    <name type="scientific">Planoprotostelium fungivorum</name>
    <dbReference type="NCBI Taxonomy" id="1890364"/>
    <lineage>
        <taxon>Eukaryota</taxon>
        <taxon>Amoebozoa</taxon>
        <taxon>Evosea</taxon>
        <taxon>Variosea</taxon>
        <taxon>Cavosteliida</taxon>
        <taxon>Cavosteliaceae</taxon>
        <taxon>Planoprotostelium</taxon>
    </lineage>
</organism>
<evidence type="ECO:0000313" key="2">
    <source>
        <dbReference type="EMBL" id="PRP83019.1"/>
    </source>
</evidence>
<accession>A0A2P6NGF2</accession>
<gene>
    <name evidence="2" type="ORF">PROFUN_09874</name>
</gene>